<reference evidence="2" key="1">
    <citation type="submission" date="2017-03" db="EMBL/GenBank/DDBJ databases">
        <title>Phytopthora megakarya and P. palmivora, two closely related causual agents of cacao black pod achieved similar genome size and gene model numbers by different mechanisms.</title>
        <authorList>
            <person name="Ali S."/>
            <person name="Shao J."/>
            <person name="Larry D.J."/>
            <person name="Kronmiller B."/>
            <person name="Shen D."/>
            <person name="Strem M.D."/>
            <person name="Melnick R.L."/>
            <person name="Guiltinan M.J."/>
            <person name="Tyler B.M."/>
            <person name="Meinhardt L.W."/>
            <person name="Bailey B.A."/>
        </authorList>
    </citation>
    <scope>NUCLEOTIDE SEQUENCE [LARGE SCALE GENOMIC DNA]</scope>
    <source>
        <strain evidence="2">zdho120</strain>
    </source>
</reference>
<evidence type="ECO:0000313" key="1">
    <source>
        <dbReference type="EMBL" id="OWZ21382.1"/>
    </source>
</evidence>
<gene>
    <name evidence="1" type="ORF">PHMEG_0004079</name>
</gene>
<protein>
    <submittedName>
        <fullName evidence="1">Uncharacterized protein</fullName>
    </submittedName>
</protein>
<evidence type="ECO:0000313" key="2">
    <source>
        <dbReference type="Proteomes" id="UP000198211"/>
    </source>
</evidence>
<dbReference type="AlphaFoldDB" id="A0A225WUL9"/>
<name>A0A225WUL9_9STRA</name>
<dbReference type="Proteomes" id="UP000198211">
    <property type="component" value="Unassembled WGS sequence"/>
</dbReference>
<dbReference type="EMBL" id="NBNE01000231">
    <property type="protein sequence ID" value="OWZ21382.1"/>
    <property type="molecule type" value="Genomic_DNA"/>
</dbReference>
<comment type="caution">
    <text evidence="1">The sequence shown here is derived from an EMBL/GenBank/DDBJ whole genome shotgun (WGS) entry which is preliminary data.</text>
</comment>
<proteinExistence type="predicted"/>
<accession>A0A225WUL9</accession>
<sequence length="62" mass="7184">MKVLQTYTWDIYFRSNAYPHFQNGKRFIDWYGTKILVPHVSTSPGRHFLRCAGICSAAKACM</sequence>
<keyword evidence="2" id="KW-1185">Reference proteome</keyword>
<organism evidence="1 2">
    <name type="scientific">Phytophthora megakarya</name>
    <dbReference type="NCBI Taxonomy" id="4795"/>
    <lineage>
        <taxon>Eukaryota</taxon>
        <taxon>Sar</taxon>
        <taxon>Stramenopiles</taxon>
        <taxon>Oomycota</taxon>
        <taxon>Peronosporomycetes</taxon>
        <taxon>Peronosporales</taxon>
        <taxon>Peronosporaceae</taxon>
        <taxon>Phytophthora</taxon>
    </lineage>
</organism>